<proteinExistence type="predicted"/>
<dbReference type="Proteomes" id="UP000046067">
    <property type="component" value="Unassembled WGS sequence"/>
</dbReference>
<feature type="region of interest" description="Disordered" evidence="1">
    <location>
        <begin position="63"/>
        <end position="86"/>
    </location>
</feature>
<dbReference type="RefSeq" id="WP_002051851.1">
    <property type="nucleotide sequence ID" value="NZ_CP053796.1"/>
</dbReference>
<reference evidence="2 3" key="1">
    <citation type="submission" date="2015-07" db="EMBL/GenBank/DDBJ databases">
        <authorList>
            <consortium name="Pathogen Informatics"/>
        </authorList>
    </citation>
    <scope>NUCLEOTIDE SEQUENCE [LARGE SCALE GENOMIC DNA]</scope>
    <source>
        <strain evidence="2 3">A325</strain>
    </source>
</reference>
<name>A0A655US62_VIBCL</name>
<feature type="compositionally biased region" description="Polar residues" evidence="1">
    <location>
        <begin position="63"/>
        <end position="77"/>
    </location>
</feature>
<evidence type="ECO:0000256" key="1">
    <source>
        <dbReference type="SAM" id="MobiDB-lite"/>
    </source>
</evidence>
<gene>
    <name evidence="2" type="ORF">ERS013201_00248</name>
</gene>
<dbReference type="AlphaFoldDB" id="A0A655US62"/>
<sequence length="86" mass="9842">MMTFEEKSKAVEAVLALRPKASANQREKNNPDTLKRMSDLQFQRELMAIMNDEPVNTSAFFFRNSEPSKGGQKNDTFNPYRGLAKK</sequence>
<evidence type="ECO:0000313" key="3">
    <source>
        <dbReference type="Proteomes" id="UP000046067"/>
    </source>
</evidence>
<accession>A0A655US62</accession>
<dbReference type="EMBL" id="CWQJ01000001">
    <property type="protein sequence ID" value="CSB55231.1"/>
    <property type="molecule type" value="Genomic_DNA"/>
</dbReference>
<protein>
    <submittedName>
        <fullName evidence="2">Uncharacterized protein</fullName>
    </submittedName>
</protein>
<evidence type="ECO:0000313" key="2">
    <source>
        <dbReference type="EMBL" id="CSB55231.1"/>
    </source>
</evidence>
<organism evidence="2 3">
    <name type="scientific">Vibrio cholerae</name>
    <dbReference type="NCBI Taxonomy" id="666"/>
    <lineage>
        <taxon>Bacteria</taxon>
        <taxon>Pseudomonadati</taxon>
        <taxon>Pseudomonadota</taxon>
        <taxon>Gammaproteobacteria</taxon>
        <taxon>Vibrionales</taxon>
        <taxon>Vibrionaceae</taxon>
        <taxon>Vibrio</taxon>
    </lineage>
</organism>